<dbReference type="GO" id="GO:0003677">
    <property type="term" value="F:DNA binding"/>
    <property type="evidence" value="ECO:0007669"/>
    <property type="project" value="UniProtKB-KW"/>
</dbReference>
<dbReference type="EMBL" id="CP120678">
    <property type="protein sequence ID" value="WIW70293.1"/>
    <property type="molecule type" value="Genomic_DNA"/>
</dbReference>
<dbReference type="SUPFAM" id="SSF47413">
    <property type="entry name" value="lambda repressor-like DNA-binding domains"/>
    <property type="match status" value="1"/>
</dbReference>
<dbReference type="PROSITE" id="PS50943">
    <property type="entry name" value="HTH_CROC1"/>
    <property type="match status" value="1"/>
</dbReference>
<name>A0A9Y2ERY4_9FIRM</name>
<sequence length="70" mass="7761">MIGRKIAFYRSLRGLNQEQLAEKAGISVSYVKKIESGKTARAFSLYILFVLSDTLGIDAVDLIKPVSELK</sequence>
<dbReference type="GO" id="GO:0003700">
    <property type="term" value="F:DNA-binding transcription factor activity"/>
    <property type="evidence" value="ECO:0007669"/>
    <property type="project" value="TreeGrafter"/>
</dbReference>
<dbReference type="Gene3D" id="1.10.260.40">
    <property type="entry name" value="lambda repressor-like DNA-binding domains"/>
    <property type="match status" value="1"/>
</dbReference>
<dbReference type="AlphaFoldDB" id="A0A9Y2ERY4"/>
<dbReference type="InterPro" id="IPR050807">
    <property type="entry name" value="TransReg_Diox_bact_type"/>
</dbReference>
<organism evidence="3 4">
    <name type="scientific">Selenobaculum gibii</name>
    <dbReference type="NCBI Taxonomy" id="3054208"/>
    <lineage>
        <taxon>Bacteria</taxon>
        <taxon>Bacillati</taxon>
        <taxon>Bacillota</taxon>
        <taxon>Negativicutes</taxon>
        <taxon>Selenomonadales</taxon>
        <taxon>Selenomonadaceae</taxon>
        <taxon>Selenobaculum</taxon>
    </lineage>
</organism>
<dbReference type="RefSeq" id="WP_309320378.1">
    <property type="nucleotide sequence ID" value="NZ_CP120678.1"/>
</dbReference>
<dbReference type="InterPro" id="IPR001387">
    <property type="entry name" value="Cro/C1-type_HTH"/>
</dbReference>
<accession>A0A9Y2ERY4</accession>
<dbReference type="SMART" id="SM00530">
    <property type="entry name" value="HTH_XRE"/>
    <property type="match status" value="1"/>
</dbReference>
<dbReference type="GO" id="GO:0005829">
    <property type="term" value="C:cytosol"/>
    <property type="evidence" value="ECO:0007669"/>
    <property type="project" value="TreeGrafter"/>
</dbReference>
<evidence type="ECO:0000313" key="4">
    <source>
        <dbReference type="Proteomes" id="UP001243623"/>
    </source>
</evidence>
<evidence type="ECO:0000256" key="1">
    <source>
        <dbReference type="ARBA" id="ARBA00023125"/>
    </source>
</evidence>
<dbReference type="Proteomes" id="UP001243623">
    <property type="component" value="Chromosome"/>
</dbReference>
<dbReference type="Pfam" id="PF01381">
    <property type="entry name" value="HTH_3"/>
    <property type="match status" value="1"/>
</dbReference>
<evidence type="ECO:0000259" key="2">
    <source>
        <dbReference type="PROSITE" id="PS50943"/>
    </source>
</evidence>
<protein>
    <submittedName>
        <fullName evidence="3">Helix-turn-helix transcriptional regulator</fullName>
    </submittedName>
</protein>
<proteinExistence type="predicted"/>
<feature type="domain" description="HTH cro/C1-type" evidence="2">
    <location>
        <begin position="6"/>
        <end position="62"/>
    </location>
</feature>
<gene>
    <name evidence="3" type="ORF">P3F81_10390</name>
</gene>
<dbReference type="PANTHER" id="PTHR46797">
    <property type="entry name" value="HTH-TYPE TRANSCRIPTIONAL REGULATOR"/>
    <property type="match status" value="1"/>
</dbReference>
<keyword evidence="4" id="KW-1185">Reference proteome</keyword>
<evidence type="ECO:0000313" key="3">
    <source>
        <dbReference type="EMBL" id="WIW70293.1"/>
    </source>
</evidence>
<dbReference type="CDD" id="cd00093">
    <property type="entry name" value="HTH_XRE"/>
    <property type="match status" value="1"/>
</dbReference>
<dbReference type="InterPro" id="IPR010982">
    <property type="entry name" value="Lambda_DNA-bd_dom_sf"/>
</dbReference>
<reference evidence="3" key="1">
    <citation type="submission" date="2023-03" db="EMBL/GenBank/DDBJ databases">
        <title>Selenobaculum gbiensis gen. nov. sp. nov., a new bacterium isolated from the gut microbiota of IBD patient.</title>
        <authorList>
            <person name="Yeo S."/>
            <person name="Park H."/>
            <person name="Huh C.S."/>
        </authorList>
    </citation>
    <scope>NUCLEOTIDE SEQUENCE</scope>
    <source>
        <strain evidence="3">ICN-92133</strain>
    </source>
</reference>
<dbReference type="KEGG" id="sgbi:P3F81_10390"/>
<keyword evidence="1" id="KW-0238">DNA-binding</keyword>
<dbReference type="PANTHER" id="PTHR46797:SF1">
    <property type="entry name" value="METHYLPHOSPHONATE SYNTHASE"/>
    <property type="match status" value="1"/>
</dbReference>